<evidence type="ECO:0000313" key="2">
    <source>
        <dbReference type="EMBL" id="MPM40641.1"/>
    </source>
</evidence>
<dbReference type="InterPro" id="IPR050312">
    <property type="entry name" value="IolE/XylAMocC-like"/>
</dbReference>
<dbReference type="InterPro" id="IPR013022">
    <property type="entry name" value="Xyl_isomerase-like_TIM-brl"/>
</dbReference>
<dbReference type="SUPFAM" id="SSF51658">
    <property type="entry name" value="Xylose isomerase-like"/>
    <property type="match status" value="1"/>
</dbReference>
<organism evidence="2">
    <name type="scientific">bioreactor metagenome</name>
    <dbReference type="NCBI Taxonomy" id="1076179"/>
    <lineage>
        <taxon>unclassified sequences</taxon>
        <taxon>metagenomes</taxon>
        <taxon>ecological metagenomes</taxon>
    </lineage>
</organism>
<evidence type="ECO:0000259" key="1">
    <source>
        <dbReference type="Pfam" id="PF01261"/>
    </source>
</evidence>
<keyword evidence="2" id="KW-0413">Isomerase</keyword>
<dbReference type="Pfam" id="PF01261">
    <property type="entry name" value="AP_endonuc_2"/>
    <property type="match status" value="1"/>
</dbReference>
<accession>A0A644ZL89</accession>
<comment type="caution">
    <text evidence="2">The sequence shown here is derived from an EMBL/GenBank/DDBJ whole genome shotgun (WGS) entry which is preliminary data.</text>
</comment>
<name>A0A644ZL89_9ZZZZ</name>
<dbReference type="EC" id="5.1.3.31" evidence="2"/>
<gene>
    <name evidence="2" type="ORF">SDC9_87285</name>
</gene>
<proteinExistence type="predicted"/>
<dbReference type="GO" id="GO:0016853">
    <property type="term" value="F:isomerase activity"/>
    <property type="evidence" value="ECO:0007669"/>
    <property type="project" value="UniProtKB-KW"/>
</dbReference>
<protein>
    <submittedName>
        <fullName evidence="2">D-tagatose 3-epimerase</fullName>
        <ecNumber evidence="2">5.1.3.31</ecNumber>
    </submittedName>
</protein>
<feature type="domain" description="Xylose isomerase-like TIM barrel" evidence="1">
    <location>
        <begin position="13"/>
        <end position="250"/>
    </location>
</feature>
<sequence>MRFGICTDVQNINEAAALGFDYIEAKLNAVAALDDAEFSKLVQQVRRSPVRVERCCLLFPKTMQVIGDGYRENEMILYLKTALARMQTLGADLVVFGSGKSRNFDADMSWQQAFQELVGVTKIIGTIASQYGIHVAIEPLNRQETNLINTLTEGAALQACVGLPNVGLLADSYHMASEHEDWNHIVQVAPLMHTHIALYEGRRYPTMQCDEVDSFMTALQAAGYDASMSIEGKSDNWQSDAKSALSILKQACEGRR</sequence>
<dbReference type="AlphaFoldDB" id="A0A644ZL89"/>
<dbReference type="InterPro" id="IPR036237">
    <property type="entry name" value="Xyl_isomerase-like_sf"/>
</dbReference>
<reference evidence="2" key="1">
    <citation type="submission" date="2019-08" db="EMBL/GenBank/DDBJ databases">
        <authorList>
            <person name="Kucharzyk K."/>
            <person name="Murdoch R.W."/>
            <person name="Higgins S."/>
            <person name="Loffler F."/>
        </authorList>
    </citation>
    <scope>NUCLEOTIDE SEQUENCE</scope>
</reference>
<dbReference type="PANTHER" id="PTHR12110">
    <property type="entry name" value="HYDROXYPYRUVATE ISOMERASE"/>
    <property type="match status" value="1"/>
</dbReference>
<dbReference type="Gene3D" id="3.20.20.150">
    <property type="entry name" value="Divalent-metal-dependent TIM barrel enzymes"/>
    <property type="match status" value="1"/>
</dbReference>
<dbReference type="EMBL" id="VSSQ01009075">
    <property type="protein sequence ID" value="MPM40641.1"/>
    <property type="molecule type" value="Genomic_DNA"/>
</dbReference>